<evidence type="ECO:0000256" key="11">
    <source>
        <dbReference type="ARBA" id="ARBA00023242"/>
    </source>
</evidence>
<keyword evidence="5 12" id="KW-0863">Zinc-finger</keyword>
<dbReference type="SUPFAM" id="SSF46689">
    <property type="entry name" value="Homeodomain-like"/>
    <property type="match status" value="1"/>
</dbReference>
<protein>
    <recommendedName>
        <fullName evidence="21">Arginine-glutamic acid dipeptide repeats protein</fullName>
    </recommendedName>
</protein>
<feature type="compositionally biased region" description="Basic and acidic residues" evidence="14">
    <location>
        <begin position="509"/>
        <end position="521"/>
    </location>
</feature>
<feature type="domain" description="GATA-type" evidence="15">
    <location>
        <begin position="435"/>
        <end position="490"/>
    </location>
</feature>
<dbReference type="PROSITE" id="PS51038">
    <property type="entry name" value="BAH"/>
    <property type="match status" value="1"/>
</dbReference>
<keyword evidence="11" id="KW-0539">Nucleus</keyword>
<dbReference type="SMART" id="SM01189">
    <property type="entry name" value="ELM2"/>
    <property type="match status" value="1"/>
</dbReference>
<feature type="compositionally biased region" description="Polar residues" evidence="14">
    <location>
        <begin position="823"/>
        <end position="834"/>
    </location>
</feature>
<dbReference type="GO" id="GO:0003714">
    <property type="term" value="F:transcription corepressor activity"/>
    <property type="evidence" value="ECO:0007669"/>
    <property type="project" value="TreeGrafter"/>
</dbReference>
<dbReference type="FunFam" id="2.30.30.490:FF:000045">
    <property type="entry name" value="Predicted protein"/>
    <property type="match status" value="1"/>
</dbReference>
<dbReference type="SMART" id="SM00439">
    <property type="entry name" value="BAH"/>
    <property type="match status" value="1"/>
</dbReference>
<evidence type="ECO:0000256" key="2">
    <source>
        <dbReference type="ARBA" id="ARBA00022499"/>
    </source>
</evidence>
<evidence type="ECO:0000256" key="1">
    <source>
        <dbReference type="ARBA" id="ARBA00004123"/>
    </source>
</evidence>
<evidence type="ECO:0000256" key="13">
    <source>
        <dbReference type="SAM" id="Coils"/>
    </source>
</evidence>
<dbReference type="Gene3D" id="1.10.10.60">
    <property type="entry name" value="Homeodomain-like"/>
    <property type="match status" value="1"/>
</dbReference>
<feature type="compositionally biased region" description="Low complexity" evidence="14">
    <location>
        <begin position="602"/>
        <end position="614"/>
    </location>
</feature>
<dbReference type="SUPFAM" id="SSF57716">
    <property type="entry name" value="Glucocorticoid receptor-like (DNA-binding domain)"/>
    <property type="match status" value="1"/>
</dbReference>
<evidence type="ECO:0000256" key="3">
    <source>
        <dbReference type="ARBA" id="ARBA00022553"/>
    </source>
</evidence>
<feature type="compositionally biased region" description="Polar residues" evidence="14">
    <location>
        <begin position="541"/>
        <end position="555"/>
    </location>
</feature>
<dbReference type="PROSITE" id="PS51293">
    <property type="entry name" value="SANT"/>
    <property type="match status" value="1"/>
</dbReference>
<dbReference type="PANTHER" id="PTHR13859">
    <property type="entry name" value="ATROPHIN-RELATED"/>
    <property type="match status" value="1"/>
</dbReference>
<evidence type="ECO:0008006" key="21">
    <source>
        <dbReference type="Google" id="ProtNLM"/>
    </source>
</evidence>
<dbReference type="GO" id="GO:0008270">
    <property type="term" value="F:zinc ion binding"/>
    <property type="evidence" value="ECO:0007669"/>
    <property type="project" value="UniProtKB-KW"/>
</dbReference>
<dbReference type="GO" id="GO:0005634">
    <property type="term" value="C:nucleus"/>
    <property type="evidence" value="ECO:0007669"/>
    <property type="project" value="UniProtKB-SubCell"/>
</dbReference>
<proteinExistence type="predicted"/>
<feature type="coiled-coil region" evidence="13">
    <location>
        <begin position="1034"/>
        <end position="1061"/>
    </location>
</feature>
<dbReference type="PROSITE" id="PS50114">
    <property type="entry name" value="GATA_ZN_FINGER_2"/>
    <property type="match status" value="1"/>
</dbReference>
<keyword evidence="8" id="KW-0007">Acetylation</keyword>
<dbReference type="InterPro" id="IPR002951">
    <property type="entry name" value="Atrophin-like"/>
</dbReference>
<keyword evidence="3" id="KW-0597">Phosphoprotein</keyword>
<dbReference type="InterPro" id="IPR000949">
    <property type="entry name" value="ELM2_dom"/>
</dbReference>
<evidence type="ECO:0000313" key="20">
    <source>
        <dbReference type="Proteomes" id="UP001195483"/>
    </source>
</evidence>
<reference evidence="19" key="3">
    <citation type="submission" date="2023-05" db="EMBL/GenBank/DDBJ databases">
        <authorList>
            <person name="Smith C.H."/>
        </authorList>
    </citation>
    <scope>NUCLEOTIDE SEQUENCE</scope>
    <source>
        <strain evidence="19">CHS0354</strain>
        <tissue evidence="19">Mantle</tissue>
    </source>
</reference>
<feature type="region of interest" description="Disordered" evidence="14">
    <location>
        <begin position="1"/>
        <end position="41"/>
    </location>
</feature>
<dbReference type="FunFam" id="1.10.10.60:FF:000052">
    <property type="entry name" value="Arginine-glutamic acid dipeptide (RE) repeats"/>
    <property type="match status" value="1"/>
</dbReference>
<dbReference type="CDD" id="cd11661">
    <property type="entry name" value="SANT_MTA3_like"/>
    <property type="match status" value="1"/>
</dbReference>
<keyword evidence="9" id="KW-0805">Transcription regulation</keyword>
<sequence>MQTFDEDMDLERKDENETSLGTPMQLSPQDSIERGGGRKQNKFKNCKKKTVMVPMPPGRQNPSGRGLGTMTMKGDKIINYTTEKGIAYHPGDSVYIQNNRPDHPYFICSIQEFRLTKRDILVARVKWYYRLNEVPDAVYQKLLQDRHDQDDGSELNVKASTNKSRELLISDATDTYPVTALRGKCRVAHYPDTRAAQGFKPTQDNFYYILGYNPETKRLATTQGTIRVGSMYQARMPECKLDVVPQDMPEKCEALEELQWQPHSVLDGDLMMYLRAARSVAAFAGMCDGGSTEDGCQAASMDETTIKAMSMLHTFEYDTGQALQALVKSPALRTMDKKWTDEDAKRFVKGLRLYGKNFFKIRKELLPHRETGELVEYYYFWKKTPAAAANRPHRRHRRHGVKRTTRSQRPASSEFLDLSSASECTGESDDSESQDYDGFRCRNCFVTVSKDWNNAGQEANKILCSKCHIYYKKHGEDRPIESPSDSSPYHFKPVKEDLDSVNHSMRTCHNRDSSEQKKDRNSTSSPENLDSPLSESKKSLGHNSPSAGSTCSNCSSDRDKKKVLRGSESPGLNRSKKRHISSSNLDEKYSKRKRRQGHSDSESVSDSSSISGNDGDVDEENNHDELSSYSPPTTPSPSESEYTTDKKAPPPAVVRSEPRTDLPRPEPQHPSQVPLSQASQLPIPPLHPIVSFPASSFPFAQPPLPEHLLPEQSVPQHLSQQPQQSTSPSSGPQEHNSQSEELNNLQVSIKQEPESPCASPNPESVKQEPQDYSDFEAASSNILSQREISLSCSMNNSSSTVSPYKLNVIPKTEPVQFESTVEPTVNNLSNPDQTETDHSISQETEVREQVGTEVSEEIPEMEEEIDSDREGTLTPGPVPTACNREIHRSKSAIFIKLQNRGEHNSCARCDVMFKPLPSSALAKKREEHEKRASQPIKEEREKEKRKIETPPPNSTADAQVISNVSTASHHSFQERVTPRSFHDTPALRQLSEYAKPHTLGKYSPDMQRIPYSMGGLHPYMDPIRLAAMYPPNSRERLELELERDKRERDARERELREHELRTMEMREKLKQELEMKPPGLDRMLPPGANPLDPHWLELQRRYGYPGVPLGGASGNPAHIPGVYPPTSLASDLMARERERLERLGIPASPHFPPGVDSAFSSAAIERLSAERFHAERMALAADPMIQLQMAGNLGLTHAHTHTHAHSHTHLHLHQPDQIMPISPFMPPPLPHLLGSLPQGADPMSGVNGGNNPQVNVSNNLQLSSLPPGMPPHALLSSREQEFLQNDIYRRAYADPAFAQQMQAQHEAALQRLALERERYGSGHLPPPH</sequence>
<dbReference type="Gene3D" id="2.30.30.490">
    <property type="match status" value="1"/>
</dbReference>
<feature type="compositionally biased region" description="Low complexity" evidence="14">
    <location>
        <begin position="627"/>
        <end position="641"/>
    </location>
</feature>
<reference evidence="19" key="2">
    <citation type="journal article" date="2021" name="Genome Biol. Evol.">
        <title>Developing a high-quality reference genome for a parasitic bivalve with doubly uniparental inheritance (Bivalvia: Unionida).</title>
        <authorList>
            <person name="Smith C.H."/>
        </authorList>
    </citation>
    <scope>NUCLEOTIDE SEQUENCE</scope>
    <source>
        <strain evidence="19">CHS0354</strain>
        <tissue evidence="19">Mantle</tissue>
    </source>
</reference>
<dbReference type="Pfam" id="PF00320">
    <property type="entry name" value="GATA"/>
    <property type="match status" value="1"/>
</dbReference>
<organism evidence="19 20">
    <name type="scientific">Potamilus streckersoni</name>
    <dbReference type="NCBI Taxonomy" id="2493646"/>
    <lineage>
        <taxon>Eukaryota</taxon>
        <taxon>Metazoa</taxon>
        <taxon>Spiralia</taxon>
        <taxon>Lophotrochozoa</taxon>
        <taxon>Mollusca</taxon>
        <taxon>Bivalvia</taxon>
        <taxon>Autobranchia</taxon>
        <taxon>Heteroconchia</taxon>
        <taxon>Palaeoheterodonta</taxon>
        <taxon>Unionida</taxon>
        <taxon>Unionoidea</taxon>
        <taxon>Unionidae</taxon>
        <taxon>Ambleminae</taxon>
        <taxon>Lampsilini</taxon>
        <taxon>Potamilus</taxon>
    </lineage>
</organism>
<keyword evidence="2" id="KW-1017">Isopeptide bond</keyword>
<dbReference type="InterPro" id="IPR013088">
    <property type="entry name" value="Znf_NHR/GATA"/>
</dbReference>
<evidence type="ECO:0000256" key="14">
    <source>
        <dbReference type="SAM" id="MobiDB-lite"/>
    </source>
</evidence>
<accession>A0AAE0VLS0</accession>
<feature type="compositionally biased region" description="Basic and acidic residues" evidence="14">
    <location>
        <begin position="656"/>
        <end position="667"/>
    </location>
</feature>
<name>A0AAE0VLS0_9BIVA</name>
<feature type="compositionally biased region" description="Basic and acidic residues" evidence="14">
    <location>
        <begin position="835"/>
        <end position="850"/>
    </location>
</feature>
<feature type="compositionally biased region" description="Low complexity" evidence="14">
    <location>
        <begin position="706"/>
        <end position="733"/>
    </location>
</feature>
<evidence type="ECO:0000313" key="19">
    <source>
        <dbReference type="EMBL" id="KAK3581385.1"/>
    </source>
</evidence>
<dbReference type="SMART" id="SM00717">
    <property type="entry name" value="SANT"/>
    <property type="match status" value="1"/>
</dbReference>
<feature type="region of interest" description="Disordered" evidence="14">
    <location>
        <begin position="920"/>
        <end position="958"/>
    </location>
</feature>
<evidence type="ECO:0000259" key="15">
    <source>
        <dbReference type="PROSITE" id="PS50114"/>
    </source>
</evidence>
<feature type="compositionally biased region" description="Basic residues" evidence="14">
    <location>
        <begin position="391"/>
        <end position="406"/>
    </location>
</feature>
<dbReference type="SMART" id="SM00401">
    <property type="entry name" value="ZnF_GATA"/>
    <property type="match status" value="1"/>
</dbReference>
<comment type="subcellular location">
    <subcellularLocation>
        <location evidence="1">Nucleus</location>
    </subcellularLocation>
</comment>
<feature type="compositionally biased region" description="Polar residues" evidence="14">
    <location>
        <begin position="669"/>
        <end position="680"/>
    </location>
</feature>
<dbReference type="EMBL" id="JAEAOA010001006">
    <property type="protein sequence ID" value="KAK3581385.1"/>
    <property type="molecule type" value="Genomic_DNA"/>
</dbReference>
<evidence type="ECO:0000259" key="16">
    <source>
        <dbReference type="PROSITE" id="PS51038"/>
    </source>
</evidence>
<dbReference type="PROSITE" id="PS51156">
    <property type="entry name" value="ELM2"/>
    <property type="match status" value="1"/>
</dbReference>
<dbReference type="Gene3D" id="4.10.1240.50">
    <property type="match status" value="1"/>
</dbReference>
<dbReference type="InterPro" id="IPR009057">
    <property type="entry name" value="Homeodomain-like_sf"/>
</dbReference>
<dbReference type="InterPro" id="IPR001005">
    <property type="entry name" value="SANT/Myb"/>
</dbReference>
<feature type="domain" description="BAH" evidence="16">
    <location>
        <begin position="86"/>
        <end position="223"/>
    </location>
</feature>
<dbReference type="GO" id="GO:0043565">
    <property type="term" value="F:sequence-specific DNA binding"/>
    <property type="evidence" value="ECO:0007669"/>
    <property type="project" value="InterPro"/>
</dbReference>
<evidence type="ECO:0000256" key="10">
    <source>
        <dbReference type="ARBA" id="ARBA00023163"/>
    </source>
</evidence>
<dbReference type="Gene3D" id="3.30.50.10">
    <property type="entry name" value="Erythroid Transcription Factor GATA-1, subunit A"/>
    <property type="match status" value="1"/>
</dbReference>
<keyword evidence="7" id="KW-0832">Ubl conjugation</keyword>
<comment type="caution">
    <text evidence="19">The sequence shown here is derived from an EMBL/GenBank/DDBJ whole genome shotgun (WGS) entry which is preliminary data.</text>
</comment>
<evidence type="ECO:0000256" key="8">
    <source>
        <dbReference type="ARBA" id="ARBA00022990"/>
    </source>
</evidence>
<feature type="region of interest" description="Disordered" evidence="14">
    <location>
        <begin position="389"/>
        <end position="435"/>
    </location>
</feature>
<evidence type="ECO:0000256" key="9">
    <source>
        <dbReference type="ARBA" id="ARBA00023015"/>
    </source>
</evidence>
<keyword evidence="20" id="KW-1185">Reference proteome</keyword>
<feature type="compositionally biased region" description="Polar residues" evidence="14">
    <location>
        <begin position="522"/>
        <end position="534"/>
    </location>
</feature>
<feature type="compositionally biased region" description="Polar residues" evidence="14">
    <location>
        <begin position="18"/>
        <end position="30"/>
    </location>
</feature>
<evidence type="ECO:0000256" key="5">
    <source>
        <dbReference type="ARBA" id="ARBA00022771"/>
    </source>
</evidence>
<evidence type="ECO:0000256" key="7">
    <source>
        <dbReference type="ARBA" id="ARBA00022843"/>
    </source>
</evidence>
<dbReference type="InterPro" id="IPR001025">
    <property type="entry name" value="BAH_dom"/>
</dbReference>
<dbReference type="InterPro" id="IPR000679">
    <property type="entry name" value="Znf_GATA"/>
</dbReference>
<gene>
    <name evidence="19" type="ORF">CHS0354_016232</name>
</gene>
<feature type="compositionally biased region" description="Acidic residues" evidence="14">
    <location>
        <begin position="854"/>
        <end position="867"/>
    </location>
</feature>
<evidence type="ECO:0000256" key="12">
    <source>
        <dbReference type="PROSITE-ProRule" id="PRU00094"/>
    </source>
</evidence>
<feature type="region of interest" description="Disordered" evidence="14">
    <location>
        <begin position="505"/>
        <end position="779"/>
    </location>
</feature>
<feature type="compositionally biased region" description="Acidic residues" evidence="14">
    <location>
        <begin position="426"/>
        <end position="435"/>
    </location>
</feature>
<dbReference type="Pfam" id="PF03154">
    <property type="entry name" value="Atrophin-1"/>
    <property type="match status" value="1"/>
</dbReference>
<dbReference type="Pfam" id="PF01448">
    <property type="entry name" value="ELM2"/>
    <property type="match status" value="1"/>
</dbReference>
<dbReference type="PANTHER" id="PTHR13859:SF11">
    <property type="entry name" value="GRUNGE, ISOFORM J"/>
    <property type="match status" value="1"/>
</dbReference>
<reference evidence="19" key="1">
    <citation type="journal article" date="2021" name="Genome Biol. Evol.">
        <title>A High-Quality Reference Genome for a Parasitic Bivalve with Doubly Uniparental Inheritance (Bivalvia: Unionida).</title>
        <authorList>
            <person name="Smith C.H."/>
        </authorList>
    </citation>
    <scope>NUCLEOTIDE SEQUENCE</scope>
    <source>
        <strain evidence="19">CHS0354</strain>
    </source>
</reference>
<evidence type="ECO:0000256" key="4">
    <source>
        <dbReference type="ARBA" id="ARBA00022723"/>
    </source>
</evidence>
<feature type="domain" description="SANT" evidence="18">
    <location>
        <begin position="334"/>
        <end position="386"/>
    </location>
</feature>
<feature type="compositionally biased region" description="Basic and acidic residues" evidence="14">
    <location>
        <begin position="923"/>
        <end position="948"/>
    </location>
</feature>
<feature type="compositionally biased region" description="Polar residues" evidence="14">
    <location>
        <begin position="734"/>
        <end position="749"/>
    </location>
</feature>
<feature type="region of interest" description="Disordered" evidence="14">
    <location>
        <begin position="823"/>
        <end position="882"/>
    </location>
</feature>
<keyword evidence="13" id="KW-0175">Coiled coil</keyword>
<dbReference type="InterPro" id="IPR043151">
    <property type="entry name" value="BAH_sf"/>
</dbReference>
<dbReference type="Pfam" id="PF01426">
    <property type="entry name" value="BAH"/>
    <property type="match status" value="1"/>
</dbReference>
<dbReference type="InterPro" id="IPR017884">
    <property type="entry name" value="SANT_dom"/>
</dbReference>
<keyword evidence="4" id="KW-0479">Metal-binding</keyword>
<keyword evidence="6" id="KW-0862">Zinc</keyword>
<dbReference type="Proteomes" id="UP001195483">
    <property type="component" value="Unassembled WGS sequence"/>
</dbReference>
<evidence type="ECO:0000256" key="6">
    <source>
        <dbReference type="ARBA" id="ARBA00022833"/>
    </source>
</evidence>
<feature type="domain" description="ELM2" evidence="17">
    <location>
        <begin position="224"/>
        <end position="330"/>
    </location>
</feature>
<evidence type="ECO:0000259" key="18">
    <source>
        <dbReference type="PROSITE" id="PS51293"/>
    </source>
</evidence>
<evidence type="ECO:0000259" key="17">
    <source>
        <dbReference type="PROSITE" id="PS51156"/>
    </source>
</evidence>
<dbReference type="GO" id="GO:0003682">
    <property type="term" value="F:chromatin binding"/>
    <property type="evidence" value="ECO:0007669"/>
    <property type="project" value="InterPro"/>
</dbReference>
<keyword evidence="10" id="KW-0804">Transcription</keyword>